<comment type="caution">
    <text evidence="3">The sequence shown here is derived from an EMBL/GenBank/DDBJ whole genome shotgun (WGS) entry which is preliminary data.</text>
</comment>
<keyword evidence="4" id="KW-1185">Reference proteome</keyword>
<protein>
    <submittedName>
        <fullName evidence="3">DUF1003 domain-containing protein</fullName>
    </submittedName>
</protein>
<dbReference type="InterPro" id="IPR010406">
    <property type="entry name" value="DUF1003"/>
</dbReference>
<keyword evidence="2" id="KW-1133">Transmembrane helix</keyword>
<name>A0ABV6JWS2_9PROT</name>
<keyword evidence="2" id="KW-0472">Membrane</keyword>
<feature type="transmembrane region" description="Helical" evidence="2">
    <location>
        <begin position="57"/>
        <end position="79"/>
    </location>
</feature>
<evidence type="ECO:0000313" key="4">
    <source>
        <dbReference type="Proteomes" id="UP001589865"/>
    </source>
</evidence>
<dbReference type="RefSeq" id="WP_377045923.1">
    <property type="nucleotide sequence ID" value="NZ_JBHLUN010000013.1"/>
</dbReference>
<reference evidence="3 4" key="1">
    <citation type="submission" date="2024-09" db="EMBL/GenBank/DDBJ databases">
        <authorList>
            <person name="Sun Q."/>
            <person name="Mori K."/>
        </authorList>
    </citation>
    <scope>NUCLEOTIDE SEQUENCE [LARGE SCALE GENOMIC DNA]</scope>
    <source>
        <strain evidence="3 4">TBRC 5777</strain>
    </source>
</reference>
<accession>A0ABV6JWS2</accession>
<evidence type="ECO:0000256" key="1">
    <source>
        <dbReference type="SAM" id="Coils"/>
    </source>
</evidence>
<sequence length="181" mass="20339">MAPTSPTVPPPSPENLNRSLRRNIEALEERRRAEAQAMTRQERVAEAITRFTGSMRFVYLHLALYGGWIVVNLGLIPRVPRFDPSFVVLAMVASVEAIFLSTFVLISQNRMGAASDKRADLDLQISLLTEHELTKLTQLVVAMADRLGVEAQKDPELREVERDIAPEVVLDEISARQGEYR</sequence>
<keyword evidence="1" id="KW-0175">Coiled coil</keyword>
<gene>
    <name evidence="3" type="ORF">ACFFGY_18105</name>
</gene>
<organism evidence="3 4">
    <name type="scientific">Roseomonas elaeocarpi</name>
    <dbReference type="NCBI Taxonomy" id="907779"/>
    <lineage>
        <taxon>Bacteria</taxon>
        <taxon>Pseudomonadati</taxon>
        <taxon>Pseudomonadota</taxon>
        <taxon>Alphaproteobacteria</taxon>
        <taxon>Acetobacterales</taxon>
        <taxon>Roseomonadaceae</taxon>
        <taxon>Roseomonas</taxon>
    </lineage>
</organism>
<proteinExistence type="predicted"/>
<feature type="coiled-coil region" evidence="1">
    <location>
        <begin position="16"/>
        <end position="44"/>
    </location>
</feature>
<dbReference type="Proteomes" id="UP001589865">
    <property type="component" value="Unassembled WGS sequence"/>
</dbReference>
<keyword evidence="2" id="KW-0812">Transmembrane</keyword>
<evidence type="ECO:0000313" key="3">
    <source>
        <dbReference type="EMBL" id="MFC0410171.1"/>
    </source>
</evidence>
<evidence type="ECO:0000256" key="2">
    <source>
        <dbReference type="SAM" id="Phobius"/>
    </source>
</evidence>
<dbReference type="EMBL" id="JBHLUN010000013">
    <property type="protein sequence ID" value="MFC0410171.1"/>
    <property type="molecule type" value="Genomic_DNA"/>
</dbReference>
<dbReference type="Pfam" id="PF06210">
    <property type="entry name" value="DUF1003"/>
    <property type="match status" value="1"/>
</dbReference>
<feature type="transmembrane region" description="Helical" evidence="2">
    <location>
        <begin position="85"/>
        <end position="106"/>
    </location>
</feature>